<dbReference type="PIRSF" id="PIRSF018266">
    <property type="entry name" value="FecR"/>
    <property type="match status" value="1"/>
</dbReference>
<dbReference type="Proteomes" id="UP000575083">
    <property type="component" value="Unassembled WGS sequence"/>
</dbReference>
<dbReference type="RefSeq" id="WP_260420488.1">
    <property type="nucleotide sequence ID" value="NZ_JACHLK010000028.1"/>
</dbReference>
<evidence type="ECO:0000313" key="3">
    <source>
        <dbReference type="EMBL" id="MBB6564099.1"/>
    </source>
</evidence>
<keyword evidence="1 3" id="KW-0812">Transmembrane</keyword>
<organism evidence="3 4">
    <name type="scientific">Acidovorax soli</name>
    <dbReference type="NCBI Taxonomy" id="592050"/>
    <lineage>
        <taxon>Bacteria</taxon>
        <taxon>Pseudomonadati</taxon>
        <taxon>Pseudomonadota</taxon>
        <taxon>Betaproteobacteria</taxon>
        <taxon>Burkholderiales</taxon>
        <taxon>Comamonadaceae</taxon>
        <taxon>Acidovorax</taxon>
    </lineage>
</organism>
<reference evidence="3 4" key="1">
    <citation type="submission" date="2020-08" db="EMBL/GenBank/DDBJ databases">
        <title>Functional genomics of gut bacteria from endangered species of beetles.</title>
        <authorList>
            <person name="Carlos-Shanley C."/>
        </authorList>
    </citation>
    <scope>NUCLEOTIDE SEQUENCE [LARGE SCALE GENOMIC DNA]</scope>
    <source>
        <strain evidence="3 4">S00198</strain>
    </source>
</reference>
<dbReference type="InterPro" id="IPR006860">
    <property type="entry name" value="FecR"/>
</dbReference>
<keyword evidence="1" id="KW-0472">Membrane</keyword>
<gene>
    <name evidence="3" type="ORF">HNP48_006825</name>
</gene>
<keyword evidence="1" id="KW-1133">Transmembrane helix</keyword>
<keyword evidence="4" id="KW-1185">Reference proteome</keyword>
<dbReference type="GO" id="GO:0016989">
    <property type="term" value="F:sigma factor antagonist activity"/>
    <property type="evidence" value="ECO:0007669"/>
    <property type="project" value="TreeGrafter"/>
</dbReference>
<dbReference type="PANTHER" id="PTHR30273:SF2">
    <property type="entry name" value="PROTEIN FECR"/>
    <property type="match status" value="1"/>
</dbReference>
<feature type="transmembrane region" description="Helical" evidence="1">
    <location>
        <begin position="87"/>
        <end position="108"/>
    </location>
</feature>
<dbReference type="Pfam" id="PF04773">
    <property type="entry name" value="FecR"/>
    <property type="match status" value="1"/>
</dbReference>
<feature type="domain" description="FecR protein" evidence="2">
    <location>
        <begin position="118"/>
        <end position="208"/>
    </location>
</feature>
<name>A0A7X0PLP3_9BURK</name>
<dbReference type="AlphaFoldDB" id="A0A7X0PLP3"/>
<protein>
    <submittedName>
        <fullName evidence="3">Transmembrane sensor</fullName>
    </submittedName>
</protein>
<evidence type="ECO:0000259" key="2">
    <source>
        <dbReference type="Pfam" id="PF04773"/>
    </source>
</evidence>
<sequence>MMAGNPLHGTRDRKRLEHALLLIARQHGGSPQVARQAAAALARWRAEEPGNELAARAALAGWAVTEGAGLQGELPLPATQAVRRRRALSVLGVAGLAGLAGVLGRWHWLQPLERLALHTGHAQQLGRDLPDGTRLDLAPGTDASVVFYRQRREVHLLQGEIRLDVAHDAARPLEVLTPLGRVRVLGTVFSVAQRPGAGLQVGVAEGRVGVWRASSTDGDPDAVLTQGQGLHLDAAGQLVRQSLNAEDVGAWREGWLVFDQTPLPEVVARWNDYLAKPLVLEGSAGLQALRLTGSFKLREPGAFIASLPRSLPVRVEPLPDGRMAIHLR</sequence>
<dbReference type="EMBL" id="JACHLK010000028">
    <property type="protein sequence ID" value="MBB6564099.1"/>
    <property type="molecule type" value="Genomic_DNA"/>
</dbReference>
<dbReference type="InterPro" id="IPR012373">
    <property type="entry name" value="Ferrdict_sens_TM"/>
</dbReference>
<comment type="caution">
    <text evidence="3">The sequence shown here is derived from an EMBL/GenBank/DDBJ whole genome shotgun (WGS) entry which is preliminary data.</text>
</comment>
<dbReference type="PANTHER" id="PTHR30273">
    <property type="entry name" value="PERIPLASMIC SIGNAL SENSOR AND SIGMA FACTOR ACTIVATOR FECR-RELATED"/>
    <property type="match status" value="1"/>
</dbReference>
<evidence type="ECO:0000256" key="1">
    <source>
        <dbReference type="SAM" id="Phobius"/>
    </source>
</evidence>
<accession>A0A7X0PLP3</accession>
<dbReference type="Gene3D" id="2.60.120.1440">
    <property type="match status" value="1"/>
</dbReference>
<proteinExistence type="predicted"/>
<evidence type="ECO:0000313" key="4">
    <source>
        <dbReference type="Proteomes" id="UP000575083"/>
    </source>
</evidence>